<feature type="coiled-coil region" evidence="8">
    <location>
        <begin position="80"/>
        <end position="107"/>
    </location>
</feature>
<dbReference type="Pfam" id="PF00353">
    <property type="entry name" value="HemolysinCabind"/>
    <property type="match status" value="2"/>
</dbReference>
<keyword evidence="3" id="KW-0964">Secreted</keyword>
<keyword evidence="5" id="KW-0677">Repeat</keyword>
<dbReference type="EMBL" id="JACHNU010000010">
    <property type="protein sequence ID" value="MBB4664965.1"/>
    <property type="molecule type" value="Genomic_DNA"/>
</dbReference>
<dbReference type="PROSITE" id="PS00330">
    <property type="entry name" value="HEMOLYSIN_CALCIUM"/>
    <property type="match status" value="4"/>
</dbReference>
<dbReference type="PRINTS" id="PR00313">
    <property type="entry name" value="CABNDNGRPT"/>
</dbReference>
<keyword evidence="6" id="KW-0843">Virulence</keyword>
<evidence type="ECO:0000256" key="9">
    <source>
        <dbReference type="SAM" id="SignalP"/>
    </source>
</evidence>
<evidence type="ECO:0000256" key="4">
    <source>
        <dbReference type="ARBA" id="ARBA00022656"/>
    </source>
</evidence>
<comment type="caution">
    <text evidence="10">The sequence shown here is derived from an EMBL/GenBank/DDBJ whole genome shotgun (WGS) entry which is preliminary data.</text>
</comment>
<keyword evidence="8" id="KW-0175">Coiled coil</keyword>
<reference evidence="10 11" key="1">
    <citation type="submission" date="2020-08" db="EMBL/GenBank/DDBJ databases">
        <title>Genomic Encyclopedia of Archaeal and Bacterial Type Strains, Phase II (KMG-II): from individual species to whole genera.</title>
        <authorList>
            <person name="Goeker M."/>
        </authorList>
    </citation>
    <scope>NUCLEOTIDE SEQUENCE [LARGE SCALE GENOMIC DNA]</scope>
    <source>
        <strain evidence="10 11">DSM 23288</strain>
    </source>
</reference>
<name>A0A840IKW6_9ACTN</name>
<dbReference type="InterPro" id="IPR003995">
    <property type="entry name" value="RTX_toxin_determinant-A"/>
</dbReference>
<evidence type="ECO:0000256" key="2">
    <source>
        <dbReference type="ARBA" id="ARBA00004613"/>
    </source>
</evidence>
<evidence type="ECO:0000256" key="7">
    <source>
        <dbReference type="ARBA" id="ARBA00023136"/>
    </source>
</evidence>
<gene>
    <name evidence="10" type="ORF">BDZ31_004584</name>
</gene>
<sequence>MSDPTPARRLFGRRAASLGCVAALALALTGILSPGQARAAGPAYWAAEKLAGGVMSGAGGAAFGSALSAIGLGDGSAAQFAAIRRDLAEIKQQLTAVSEQVRGLSTQLSQSGCNIGSGQLGDARTLATDGWERYEALVSKVDADARARGLPTVSDYLTRRDFRAARKRVHTALASPGAGAETLVQICGTAIEKAQYPFINAETSKRIRAFLDDWQLVQVRLSALEVERLVLLGDREGARDEAESLLRDLRAEDRLLPAAVPGDVFLDVRTNLVWSRKAVATTYRAVGDPLRNLPWSEQLVELVRSPCCTVGDGAGGKVTREQWLSRLAGVDFKDYFSRRPPMAGLWAMWPSNTYGFVLRLDTRSPWPASGTVKPGEHWWDLRQIETHVLLRARPIEPRERWRIAEAVCVADGAAATSVAVNAARVRRNGRVWRGTAAGDVISTGPRAIVRSGKGPDVITVGSGSRVYAGGCNDVIRVKGRGSVVHGGADDDTVRVLGGRAVVHGGTGDDDLRGGRGDDRISGGAGNDGIYGGAGDDVLRGGAGDDTLIGGRGRDAILGGPGDDRIDARDGARDRVDCGPGDDVAMVDAKDVVRNCERVVRG</sequence>
<dbReference type="GO" id="GO:0005576">
    <property type="term" value="C:extracellular region"/>
    <property type="evidence" value="ECO:0007669"/>
    <property type="project" value="UniProtKB-SubCell"/>
</dbReference>
<keyword evidence="4" id="KW-0800">Toxin</keyword>
<dbReference type="InterPro" id="IPR011049">
    <property type="entry name" value="Serralysin-like_metalloprot_C"/>
</dbReference>
<accession>A0A840IKW6</accession>
<evidence type="ECO:0000256" key="6">
    <source>
        <dbReference type="ARBA" id="ARBA00023026"/>
    </source>
</evidence>
<dbReference type="InterPro" id="IPR006311">
    <property type="entry name" value="TAT_signal"/>
</dbReference>
<dbReference type="AlphaFoldDB" id="A0A840IKW6"/>
<protein>
    <recommendedName>
        <fullName evidence="12">Hemolysin-type calcium-binding region</fullName>
    </recommendedName>
</protein>
<keyword evidence="9" id="KW-0732">Signal</keyword>
<dbReference type="GO" id="GO:0090729">
    <property type="term" value="F:toxin activity"/>
    <property type="evidence" value="ECO:0007669"/>
    <property type="project" value="UniProtKB-KW"/>
</dbReference>
<evidence type="ECO:0000256" key="5">
    <source>
        <dbReference type="ARBA" id="ARBA00022737"/>
    </source>
</evidence>
<comment type="subcellular location">
    <subcellularLocation>
        <location evidence="1">Membrane</location>
    </subcellularLocation>
    <subcellularLocation>
        <location evidence="2">Secreted</location>
    </subcellularLocation>
</comment>
<evidence type="ECO:0000256" key="3">
    <source>
        <dbReference type="ARBA" id="ARBA00022525"/>
    </source>
</evidence>
<dbReference type="PANTHER" id="PTHR38340:SF1">
    <property type="entry name" value="S-LAYER PROTEIN"/>
    <property type="match status" value="1"/>
</dbReference>
<dbReference type="PANTHER" id="PTHR38340">
    <property type="entry name" value="S-LAYER PROTEIN"/>
    <property type="match status" value="1"/>
</dbReference>
<dbReference type="PROSITE" id="PS51318">
    <property type="entry name" value="TAT"/>
    <property type="match status" value="1"/>
</dbReference>
<dbReference type="Proteomes" id="UP000585272">
    <property type="component" value="Unassembled WGS sequence"/>
</dbReference>
<organism evidence="10 11">
    <name type="scientific">Conexibacter arvalis</name>
    <dbReference type="NCBI Taxonomy" id="912552"/>
    <lineage>
        <taxon>Bacteria</taxon>
        <taxon>Bacillati</taxon>
        <taxon>Actinomycetota</taxon>
        <taxon>Thermoleophilia</taxon>
        <taxon>Solirubrobacterales</taxon>
        <taxon>Conexibacteraceae</taxon>
        <taxon>Conexibacter</taxon>
    </lineage>
</organism>
<evidence type="ECO:0000313" key="11">
    <source>
        <dbReference type="Proteomes" id="UP000585272"/>
    </source>
</evidence>
<dbReference type="RefSeq" id="WP_281381805.1">
    <property type="nucleotide sequence ID" value="NZ_JACHNU010000010.1"/>
</dbReference>
<keyword evidence="7" id="KW-0472">Membrane</keyword>
<proteinExistence type="predicted"/>
<evidence type="ECO:0000313" key="10">
    <source>
        <dbReference type="EMBL" id="MBB4664965.1"/>
    </source>
</evidence>
<dbReference type="GO" id="GO:0005509">
    <property type="term" value="F:calcium ion binding"/>
    <property type="evidence" value="ECO:0007669"/>
    <property type="project" value="InterPro"/>
</dbReference>
<evidence type="ECO:0008006" key="12">
    <source>
        <dbReference type="Google" id="ProtNLM"/>
    </source>
</evidence>
<feature type="chain" id="PRO_5032677593" description="Hemolysin-type calcium-binding region" evidence="9">
    <location>
        <begin position="40"/>
        <end position="601"/>
    </location>
</feature>
<evidence type="ECO:0000256" key="8">
    <source>
        <dbReference type="SAM" id="Coils"/>
    </source>
</evidence>
<dbReference type="InterPro" id="IPR050557">
    <property type="entry name" value="RTX_toxin/Mannuronan_C5-epim"/>
</dbReference>
<dbReference type="InterPro" id="IPR001343">
    <property type="entry name" value="Hemolysn_Ca-bd"/>
</dbReference>
<dbReference type="InterPro" id="IPR018511">
    <property type="entry name" value="Hemolysin-typ_Ca-bd_CS"/>
</dbReference>
<keyword evidence="11" id="KW-1185">Reference proteome</keyword>
<evidence type="ECO:0000256" key="1">
    <source>
        <dbReference type="ARBA" id="ARBA00004370"/>
    </source>
</evidence>
<dbReference type="Gene3D" id="2.150.10.10">
    <property type="entry name" value="Serralysin-like metalloprotease, C-terminal"/>
    <property type="match status" value="1"/>
</dbReference>
<dbReference type="PRINTS" id="PR01488">
    <property type="entry name" value="RTXTOXINA"/>
</dbReference>
<dbReference type="GO" id="GO:0016020">
    <property type="term" value="C:membrane"/>
    <property type="evidence" value="ECO:0007669"/>
    <property type="project" value="UniProtKB-SubCell"/>
</dbReference>
<feature type="signal peptide" evidence="9">
    <location>
        <begin position="1"/>
        <end position="39"/>
    </location>
</feature>
<dbReference type="SUPFAM" id="SSF51120">
    <property type="entry name" value="beta-Roll"/>
    <property type="match status" value="1"/>
</dbReference>